<dbReference type="OrthoDB" id="4737581at2759"/>
<name>A0A4Y2CUU9_ARAVE</name>
<proteinExistence type="predicted"/>
<dbReference type="EMBL" id="BGPR01000254">
    <property type="protein sequence ID" value="GBM08242.1"/>
    <property type="molecule type" value="Genomic_DNA"/>
</dbReference>
<comment type="caution">
    <text evidence="1">The sequence shown here is derived from an EMBL/GenBank/DDBJ whole genome shotgun (WGS) entry which is preliminary data.</text>
</comment>
<dbReference type="GO" id="GO:0003676">
    <property type="term" value="F:nucleic acid binding"/>
    <property type="evidence" value="ECO:0007669"/>
    <property type="project" value="InterPro"/>
</dbReference>
<organism evidence="1 2">
    <name type="scientific">Araneus ventricosus</name>
    <name type="common">Orbweaver spider</name>
    <name type="synonym">Epeira ventricosa</name>
    <dbReference type="NCBI Taxonomy" id="182803"/>
    <lineage>
        <taxon>Eukaryota</taxon>
        <taxon>Metazoa</taxon>
        <taxon>Ecdysozoa</taxon>
        <taxon>Arthropoda</taxon>
        <taxon>Chelicerata</taxon>
        <taxon>Arachnida</taxon>
        <taxon>Araneae</taxon>
        <taxon>Araneomorphae</taxon>
        <taxon>Entelegynae</taxon>
        <taxon>Araneoidea</taxon>
        <taxon>Araneidae</taxon>
        <taxon>Araneus</taxon>
    </lineage>
</organism>
<accession>A0A4Y2CUU9</accession>
<dbReference type="Gene3D" id="3.30.420.10">
    <property type="entry name" value="Ribonuclease H-like superfamily/Ribonuclease H"/>
    <property type="match status" value="1"/>
</dbReference>
<keyword evidence="2" id="KW-1185">Reference proteome</keyword>
<evidence type="ECO:0000313" key="1">
    <source>
        <dbReference type="EMBL" id="GBM08242.1"/>
    </source>
</evidence>
<reference evidence="1 2" key="1">
    <citation type="journal article" date="2019" name="Sci. Rep.">
        <title>Orb-weaving spider Araneus ventricosus genome elucidates the spidroin gene catalogue.</title>
        <authorList>
            <person name="Kono N."/>
            <person name="Nakamura H."/>
            <person name="Ohtoshi R."/>
            <person name="Moran D.A.P."/>
            <person name="Shinohara A."/>
            <person name="Yoshida Y."/>
            <person name="Fujiwara M."/>
            <person name="Mori M."/>
            <person name="Tomita M."/>
            <person name="Arakawa K."/>
        </authorList>
    </citation>
    <scope>NUCLEOTIDE SEQUENCE [LARGE SCALE GENOMIC DNA]</scope>
</reference>
<sequence length="81" mass="9432">MTSRIDAPTKCELRSVVRFLQAEGWFVENDQCCCLFQTLRRMRRAILTSGVVFIHDNARPHSAVVTQKLLKQFKWNVSDHP</sequence>
<evidence type="ECO:0008006" key="3">
    <source>
        <dbReference type="Google" id="ProtNLM"/>
    </source>
</evidence>
<dbReference type="Proteomes" id="UP000499080">
    <property type="component" value="Unassembled WGS sequence"/>
</dbReference>
<dbReference type="AlphaFoldDB" id="A0A4Y2CUU9"/>
<protein>
    <recommendedName>
        <fullName evidence="3">Histone-lysine N-methyltransferase SETMAR</fullName>
    </recommendedName>
</protein>
<dbReference type="InterPro" id="IPR036397">
    <property type="entry name" value="RNaseH_sf"/>
</dbReference>
<evidence type="ECO:0000313" key="2">
    <source>
        <dbReference type="Proteomes" id="UP000499080"/>
    </source>
</evidence>
<gene>
    <name evidence="1" type="ORF">AVEN_82929_1</name>
</gene>